<dbReference type="Gene3D" id="3.40.50.2300">
    <property type="match status" value="2"/>
</dbReference>
<keyword evidence="1" id="KW-0145">Chemotaxis</keyword>
<dbReference type="InterPro" id="IPR028082">
    <property type="entry name" value="Peripla_BP_I"/>
</dbReference>
<dbReference type="Proteomes" id="UP001198163">
    <property type="component" value="Unassembled WGS sequence"/>
</dbReference>
<keyword evidence="3" id="KW-0807">Transducer</keyword>
<keyword evidence="5" id="KW-0472">Membrane</keyword>
<evidence type="ECO:0000256" key="1">
    <source>
        <dbReference type="ARBA" id="ARBA00022500"/>
    </source>
</evidence>
<dbReference type="Gene3D" id="1.10.287.950">
    <property type="entry name" value="Methyl-accepting chemotaxis protein"/>
    <property type="match status" value="1"/>
</dbReference>
<comment type="similarity">
    <text evidence="2">Belongs to the methyl-accepting chemotaxis (MCP) protein family.</text>
</comment>
<dbReference type="PANTHER" id="PTHR43531">
    <property type="entry name" value="PROTEIN ICFG"/>
    <property type="match status" value="1"/>
</dbReference>
<dbReference type="InterPro" id="IPR004089">
    <property type="entry name" value="MCPsignal_dom"/>
</dbReference>
<keyword evidence="8" id="KW-1185">Reference proteome</keyword>
<evidence type="ECO:0000313" key="7">
    <source>
        <dbReference type="EMBL" id="MCD1654017.1"/>
    </source>
</evidence>
<proteinExistence type="inferred from homology"/>
<dbReference type="InterPro" id="IPR004090">
    <property type="entry name" value="Chemotax_Me-accpt_rcpt"/>
</dbReference>
<accession>A0AAE3EG62</accession>
<dbReference type="PRINTS" id="PR00260">
    <property type="entry name" value="CHEMTRNSDUCR"/>
</dbReference>
<keyword evidence="5" id="KW-0812">Transmembrane</keyword>
<dbReference type="GO" id="GO:0004888">
    <property type="term" value="F:transmembrane signaling receptor activity"/>
    <property type="evidence" value="ECO:0007669"/>
    <property type="project" value="InterPro"/>
</dbReference>
<dbReference type="Pfam" id="PF13407">
    <property type="entry name" value="Peripla_BP_4"/>
    <property type="match status" value="1"/>
</dbReference>
<organism evidence="7 8">
    <name type="scientific">Teretinema zuelzerae</name>
    <dbReference type="NCBI Taxonomy" id="156"/>
    <lineage>
        <taxon>Bacteria</taxon>
        <taxon>Pseudomonadati</taxon>
        <taxon>Spirochaetota</taxon>
        <taxon>Spirochaetia</taxon>
        <taxon>Spirochaetales</taxon>
        <taxon>Treponemataceae</taxon>
        <taxon>Teretinema</taxon>
    </lineage>
</organism>
<dbReference type="SUPFAM" id="SSF53822">
    <property type="entry name" value="Periplasmic binding protein-like I"/>
    <property type="match status" value="2"/>
</dbReference>
<dbReference type="GO" id="GO:0005886">
    <property type="term" value="C:plasma membrane"/>
    <property type="evidence" value="ECO:0007669"/>
    <property type="project" value="TreeGrafter"/>
</dbReference>
<dbReference type="SMART" id="SM00283">
    <property type="entry name" value="MA"/>
    <property type="match status" value="1"/>
</dbReference>
<evidence type="ECO:0000256" key="2">
    <source>
        <dbReference type="ARBA" id="ARBA00029447"/>
    </source>
</evidence>
<evidence type="ECO:0000256" key="4">
    <source>
        <dbReference type="SAM" id="Coils"/>
    </source>
</evidence>
<dbReference type="GO" id="GO:0007165">
    <property type="term" value="P:signal transduction"/>
    <property type="evidence" value="ECO:0007669"/>
    <property type="project" value="UniProtKB-KW"/>
</dbReference>
<keyword evidence="5" id="KW-1133">Transmembrane helix</keyword>
<evidence type="ECO:0000256" key="3">
    <source>
        <dbReference type="PROSITE-ProRule" id="PRU00284"/>
    </source>
</evidence>
<evidence type="ECO:0000259" key="6">
    <source>
        <dbReference type="PROSITE" id="PS50111"/>
    </source>
</evidence>
<dbReference type="InterPro" id="IPR051310">
    <property type="entry name" value="MCP_chemotaxis"/>
</dbReference>
<evidence type="ECO:0000313" key="8">
    <source>
        <dbReference type="Proteomes" id="UP001198163"/>
    </source>
</evidence>
<dbReference type="AlphaFoldDB" id="A0AAE3EG62"/>
<feature type="domain" description="Methyl-accepting transducer" evidence="6">
    <location>
        <begin position="467"/>
        <end position="703"/>
    </location>
</feature>
<dbReference type="PROSITE" id="PS50111">
    <property type="entry name" value="CHEMOTAXIS_TRANSDUC_2"/>
    <property type="match status" value="1"/>
</dbReference>
<protein>
    <submittedName>
        <fullName evidence="7">Substrate-binding domain-containing protein</fullName>
    </submittedName>
</protein>
<sequence>MKLHFAGSRTVTSILHILCAAAALLLSAYLFPAPLPTLAGILLFAGNALGFLLTRSQGKRQERLLEDTTGTVKEMARQIAHGVSSFASGDMRYRLTMPGKPCLTEEGEAVAKRLRTGIDDFNSMTESPPKRICFVGANSYQEGRAAGENIARMLSGKGKIAYIIPMYTQVNHVLRMKGCRDYLAEYAPGIQNEGIFESRGNPPTAAEIALKACSETPDLSVIFITDGHTPSAVAEALAERKCRVQLVIFDATETNIGLLKQGKIASLIEQNPYGQAWNALVHLYNACEASWKPTTRKLFMDPIYIDKANYATYWDDGRNRRIMKEDERSQLAVPAPNRSGKKYRFGIIMPQKTGFFAALVEGAEAAASKLSEYGVEVELVDAYHAQEDFGSAGLYCPIIQSFIDRKFDGFMTSIIDPQVMKCVNKAVESGLKATTFSTEPSSFREIILTLMDNAEGLMGASQNLASAAEESARANIQIGLSISGIRDDMDEQQSSVSDTENRLEQLNRTMETMKASLDSYTELVRKMSAESTGGAEEMDAAVRESGELRTAIASIEHALVSFSEKLGSVKDFAGVIEGLAESTNVLAINASIQAARAGTAGKSFAVVAGEIRSLSANSRTAAENIRATVNDITGSMDEILEVSTGGSKLVDRNLAKTRGAQQTFSSITQGLRGSAESIQTIGESASEVAANGKTVKENLDAIATATGSTAERIQEISIAIAQLERQGSSLSETANSLLDMAANQKVAFSQLSVKDTEKAPGRSTR</sequence>
<dbReference type="RefSeq" id="WP_230753787.1">
    <property type="nucleotide sequence ID" value="NZ_JAINWA010000001.1"/>
</dbReference>
<dbReference type="Pfam" id="PF00015">
    <property type="entry name" value="MCPsignal"/>
    <property type="match status" value="1"/>
</dbReference>
<comment type="caution">
    <text evidence="7">The sequence shown here is derived from an EMBL/GenBank/DDBJ whole genome shotgun (WGS) entry which is preliminary data.</text>
</comment>
<dbReference type="InterPro" id="IPR025997">
    <property type="entry name" value="SBP_2_dom"/>
</dbReference>
<dbReference type="SUPFAM" id="SSF58104">
    <property type="entry name" value="Methyl-accepting chemotaxis protein (MCP) signaling domain"/>
    <property type="match status" value="1"/>
</dbReference>
<feature type="transmembrane region" description="Helical" evidence="5">
    <location>
        <begin position="12"/>
        <end position="31"/>
    </location>
</feature>
<gene>
    <name evidence="7" type="ORF">K7J14_04800</name>
</gene>
<dbReference type="GO" id="GO:0006935">
    <property type="term" value="P:chemotaxis"/>
    <property type="evidence" value="ECO:0007669"/>
    <property type="project" value="UniProtKB-KW"/>
</dbReference>
<feature type="coiled-coil region" evidence="4">
    <location>
        <begin position="489"/>
        <end position="523"/>
    </location>
</feature>
<reference evidence="7" key="1">
    <citation type="submission" date="2021-08" db="EMBL/GenBank/DDBJ databases">
        <title>Comparative analyses of Brucepasteria parasyntrophica and Teretinema zuelzerae.</title>
        <authorList>
            <person name="Song Y."/>
            <person name="Brune A."/>
        </authorList>
    </citation>
    <scope>NUCLEOTIDE SEQUENCE</scope>
    <source>
        <strain evidence="7">DSM 1903</strain>
    </source>
</reference>
<dbReference type="EMBL" id="JAINWA010000001">
    <property type="protein sequence ID" value="MCD1654017.1"/>
    <property type="molecule type" value="Genomic_DNA"/>
</dbReference>
<keyword evidence="4" id="KW-0175">Coiled coil</keyword>
<name>A0AAE3EG62_9SPIR</name>
<evidence type="ECO:0000256" key="5">
    <source>
        <dbReference type="SAM" id="Phobius"/>
    </source>
</evidence>
<dbReference type="PANTHER" id="PTHR43531:SF11">
    <property type="entry name" value="METHYL-ACCEPTING CHEMOTAXIS PROTEIN 3"/>
    <property type="match status" value="1"/>
</dbReference>